<comment type="caution">
    <text evidence="3">The sequence shown here is derived from an EMBL/GenBank/DDBJ whole genome shotgun (WGS) entry which is preliminary data.</text>
</comment>
<evidence type="ECO:0000256" key="2">
    <source>
        <dbReference type="SAM" id="SignalP"/>
    </source>
</evidence>
<evidence type="ECO:0000256" key="1">
    <source>
        <dbReference type="SAM" id="MobiDB-lite"/>
    </source>
</evidence>
<accession>A0A4R4D5M2</accession>
<proteinExistence type="predicted"/>
<evidence type="ECO:0000313" key="4">
    <source>
        <dbReference type="Proteomes" id="UP000295023"/>
    </source>
</evidence>
<dbReference type="OrthoDB" id="7268862at2"/>
<dbReference type="EMBL" id="SKBM01000028">
    <property type="protein sequence ID" value="TCZ55273.1"/>
    <property type="molecule type" value="Genomic_DNA"/>
</dbReference>
<feature type="region of interest" description="Disordered" evidence="1">
    <location>
        <begin position="173"/>
        <end position="199"/>
    </location>
</feature>
<organism evidence="3 4">
    <name type="scientific">Roseicella aquatilis</name>
    <dbReference type="NCBI Taxonomy" id="2527868"/>
    <lineage>
        <taxon>Bacteria</taxon>
        <taxon>Pseudomonadati</taxon>
        <taxon>Pseudomonadota</taxon>
        <taxon>Alphaproteobacteria</taxon>
        <taxon>Acetobacterales</taxon>
        <taxon>Roseomonadaceae</taxon>
        <taxon>Roseicella</taxon>
    </lineage>
</organism>
<dbReference type="RefSeq" id="WP_132294845.1">
    <property type="nucleotide sequence ID" value="NZ_SKBM01000028.1"/>
</dbReference>
<name>A0A4R4D5M2_9PROT</name>
<keyword evidence="4" id="KW-1185">Reference proteome</keyword>
<keyword evidence="2" id="KW-0732">Signal</keyword>
<dbReference type="Proteomes" id="UP000295023">
    <property type="component" value="Unassembled WGS sequence"/>
</dbReference>
<evidence type="ECO:0000313" key="3">
    <source>
        <dbReference type="EMBL" id="TCZ55273.1"/>
    </source>
</evidence>
<protein>
    <submittedName>
        <fullName evidence="3">DUF4412 domain-containing protein</fullName>
    </submittedName>
</protein>
<gene>
    <name evidence="3" type="ORF">EXY23_22070</name>
</gene>
<sequence>MGLAALALPLLALPAAAQERPLFIPQRDVAVTYRVTSGEAAGRELRMAWLAGPGKLRIDAPGAPGWSVVDQKAKRMLVVMDQQRAFLEVPSQGGPGGFALPDEPAAQARFTRGGSATIAGHRCTLWRYEEGQARGEACLTEDGVMLRSSGAQGRHSGAVEAVAVEYGPQDPARFAPPAGYRSMQLPDGLALPGGKPPGR</sequence>
<feature type="signal peptide" evidence="2">
    <location>
        <begin position="1"/>
        <end position="17"/>
    </location>
</feature>
<feature type="chain" id="PRO_5020380642" evidence="2">
    <location>
        <begin position="18"/>
        <end position="199"/>
    </location>
</feature>
<reference evidence="3 4" key="1">
    <citation type="submission" date="2019-03" db="EMBL/GenBank/DDBJ databases">
        <title>Paracraurococcus aquatilis NE82 genome sequence.</title>
        <authorList>
            <person name="Zhao Y."/>
            <person name="Du Z."/>
        </authorList>
    </citation>
    <scope>NUCLEOTIDE SEQUENCE [LARGE SCALE GENOMIC DNA]</scope>
    <source>
        <strain evidence="3 4">NE82</strain>
    </source>
</reference>
<dbReference type="AlphaFoldDB" id="A0A4R4D5M2"/>